<evidence type="ECO:0000313" key="1">
    <source>
        <dbReference type="EMBL" id="CAD5220018.1"/>
    </source>
</evidence>
<name>A0A811KTT7_9BILA</name>
<dbReference type="Proteomes" id="UP000783686">
    <property type="component" value="Unassembled WGS sequence"/>
</dbReference>
<protein>
    <submittedName>
        <fullName evidence="1">Uncharacterized protein</fullName>
    </submittedName>
</protein>
<dbReference type="SUPFAM" id="SSF56784">
    <property type="entry name" value="HAD-like"/>
    <property type="match status" value="1"/>
</dbReference>
<dbReference type="PRINTS" id="PR00413">
    <property type="entry name" value="HADHALOGNASE"/>
</dbReference>
<dbReference type="NCBIfam" id="TIGR01509">
    <property type="entry name" value="HAD-SF-IA-v3"/>
    <property type="match status" value="1"/>
</dbReference>
<dbReference type="InterPro" id="IPR041492">
    <property type="entry name" value="HAD_2"/>
</dbReference>
<comment type="caution">
    <text evidence="1">The sequence shown here is derived from an EMBL/GenBank/DDBJ whole genome shotgun (WGS) entry which is preliminary data.</text>
</comment>
<dbReference type="InterPro" id="IPR023214">
    <property type="entry name" value="HAD_sf"/>
</dbReference>
<gene>
    <name evidence="1" type="ORF">BOKJ2_LOCUS8734</name>
</gene>
<dbReference type="Gene3D" id="3.40.50.1000">
    <property type="entry name" value="HAD superfamily/HAD-like"/>
    <property type="match status" value="1"/>
</dbReference>
<proteinExistence type="predicted"/>
<dbReference type="InterPro" id="IPR023198">
    <property type="entry name" value="PGP-like_dom2"/>
</dbReference>
<evidence type="ECO:0000313" key="2">
    <source>
        <dbReference type="Proteomes" id="UP000614601"/>
    </source>
</evidence>
<dbReference type="Pfam" id="PF13419">
    <property type="entry name" value="HAD_2"/>
    <property type="match status" value="1"/>
</dbReference>
<sequence length="180" mass="20281">MFDFYEGKLSFEEVVAVTGNVFGSTSNIEDFENSDFAKYVGQTDMLVMNAVTELQLHGMKVGLLTNNGYWSKAKKRSMIFPEANQFDVVVESCRVGYRKPQPEIYRKMLNKLNVLPTESIMVDDSPLVLEGAQLLGMSPVLVENQDTQKALDDVYKLLNGQKINDIDDIAHEGWRKSAFA</sequence>
<reference evidence="1" key="1">
    <citation type="submission" date="2020-09" db="EMBL/GenBank/DDBJ databases">
        <authorList>
            <person name="Kikuchi T."/>
        </authorList>
    </citation>
    <scope>NUCLEOTIDE SEQUENCE</scope>
    <source>
        <strain evidence="1">SH1</strain>
    </source>
</reference>
<dbReference type="InterPro" id="IPR052898">
    <property type="entry name" value="ACAD10-like"/>
</dbReference>
<dbReference type="PANTHER" id="PTHR47829">
    <property type="entry name" value="HYDROLASE, PUTATIVE (AFU_ORTHOLOGUE AFUA_1G12880)-RELATED"/>
    <property type="match status" value="1"/>
</dbReference>
<keyword evidence="2" id="KW-1185">Reference proteome</keyword>
<dbReference type="EMBL" id="CAJFDH010000004">
    <property type="protein sequence ID" value="CAD5220018.1"/>
    <property type="molecule type" value="Genomic_DNA"/>
</dbReference>
<dbReference type="Proteomes" id="UP000614601">
    <property type="component" value="Unassembled WGS sequence"/>
</dbReference>
<dbReference type="AlphaFoldDB" id="A0A811KTT7"/>
<dbReference type="Gene3D" id="1.10.150.240">
    <property type="entry name" value="Putative phosphatase, domain 2"/>
    <property type="match status" value="1"/>
</dbReference>
<dbReference type="PANTHER" id="PTHR47829:SF1">
    <property type="entry name" value="HAD FAMILY PHOSPHATASE"/>
    <property type="match status" value="1"/>
</dbReference>
<dbReference type="InterPro" id="IPR036412">
    <property type="entry name" value="HAD-like_sf"/>
</dbReference>
<dbReference type="OrthoDB" id="408373at2759"/>
<organism evidence="1 2">
    <name type="scientific">Bursaphelenchus okinawaensis</name>
    <dbReference type="NCBI Taxonomy" id="465554"/>
    <lineage>
        <taxon>Eukaryota</taxon>
        <taxon>Metazoa</taxon>
        <taxon>Ecdysozoa</taxon>
        <taxon>Nematoda</taxon>
        <taxon>Chromadorea</taxon>
        <taxon>Rhabditida</taxon>
        <taxon>Tylenchina</taxon>
        <taxon>Tylenchomorpha</taxon>
        <taxon>Aphelenchoidea</taxon>
        <taxon>Aphelenchoididae</taxon>
        <taxon>Bursaphelenchus</taxon>
    </lineage>
</organism>
<dbReference type="EMBL" id="CAJFCW020000004">
    <property type="protein sequence ID" value="CAG9113135.1"/>
    <property type="molecule type" value="Genomic_DNA"/>
</dbReference>
<dbReference type="InterPro" id="IPR006439">
    <property type="entry name" value="HAD-SF_hydro_IA"/>
</dbReference>
<accession>A0A811KTT7</accession>